<dbReference type="RefSeq" id="WP_121657652.1">
    <property type="nucleotide sequence ID" value="NZ_FUKR01000018.1"/>
</dbReference>
<dbReference type="InterPro" id="IPR010016">
    <property type="entry name" value="PxpB"/>
</dbReference>
<dbReference type="EC" id="3.5.1.54" evidence="5"/>
<dbReference type="OrthoDB" id="9768696at2"/>
<dbReference type="PANTHER" id="PTHR34698">
    <property type="entry name" value="5-OXOPROLINASE SUBUNIT B"/>
    <property type="match status" value="1"/>
</dbReference>
<dbReference type="InterPro" id="IPR003833">
    <property type="entry name" value="CT_C_D"/>
</dbReference>
<dbReference type="SUPFAM" id="SSF50891">
    <property type="entry name" value="Cyclophilin-like"/>
    <property type="match status" value="1"/>
</dbReference>
<dbReference type="GO" id="GO:0005524">
    <property type="term" value="F:ATP binding"/>
    <property type="evidence" value="ECO:0007669"/>
    <property type="project" value="UniProtKB-KW"/>
</dbReference>
<dbReference type="Gene3D" id="3.30.1360.40">
    <property type="match status" value="1"/>
</dbReference>
<keyword evidence="1" id="KW-0547">Nucleotide-binding</keyword>
<keyword evidence="6" id="KW-1185">Reference proteome</keyword>
<keyword evidence="2 5" id="KW-0378">Hydrolase</keyword>
<sequence>MTTHPAEQLVMSGYGDSALLVSRRHPDPARRWALMQAVAASLRAQRVPGVEAVVATFEDLLVEYDPLVCDGDELRRRIALSAPAEEPPLASGRTVRLPMVYGGDNGPDLDDVAAELGITADQLIDRHSSTDWTVAFTGAPAGAPLHTGEPLGATPIRRRSSPRVRIPAGTVALSGTQGTIYTVEAPGGWRLIGRTPVRIIRQGSDDFVSIRPGDTLRFSPLSEAEFAAFTPVDVAELIS</sequence>
<dbReference type="GO" id="GO:0004039">
    <property type="term" value="F:allophanate hydrolase activity"/>
    <property type="evidence" value="ECO:0007669"/>
    <property type="project" value="UniProtKB-EC"/>
</dbReference>
<evidence type="ECO:0000313" key="6">
    <source>
        <dbReference type="Proteomes" id="UP000196778"/>
    </source>
</evidence>
<protein>
    <submittedName>
        <fullName evidence="5">Allophanate hydrolase 2 subunit 1</fullName>
        <ecNumber evidence="5">3.5.1.54</ecNumber>
    </submittedName>
</protein>
<dbReference type="SMART" id="SM00796">
    <property type="entry name" value="AHS1"/>
    <property type="match status" value="1"/>
</dbReference>
<keyword evidence="3" id="KW-0067">ATP-binding</keyword>
<gene>
    <name evidence="5" type="ORF">FM119_02860</name>
</gene>
<evidence type="ECO:0000256" key="3">
    <source>
        <dbReference type="ARBA" id="ARBA00022840"/>
    </source>
</evidence>
<feature type="domain" description="Carboxyltransferase" evidence="4">
    <location>
        <begin position="9"/>
        <end position="210"/>
    </location>
</feature>
<evidence type="ECO:0000256" key="2">
    <source>
        <dbReference type="ARBA" id="ARBA00022801"/>
    </source>
</evidence>
<reference evidence="6" key="1">
    <citation type="submission" date="2017-02" db="EMBL/GenBank/DDBJ databases">
        <authorList>
            <person name="Dridi B."/>
        </authorList>
    </citation>
    <scope>NUCLEOTIDE SEQUENCE [LARGE SCALE GENOMIC DNA]</scope>
    <source>
        <strain evidence="6">EB411</strain>
    </source>
</reference>
<dbReference type="Proteomes" id="UP000196778">
    <property type="component" value="Unassembled WGS sequence"/>
</dbReference>
<organism evidence="5 6">
    <name type="scientific">Mycetocola reblochoni REB411</name>
    <dbReference type="NCBI Taxonomy" id="1255698"/>
    <lineage>
        <taxon>Bacteria</taxon>
        <taxon>Bacillati</taxon>
        <taxon>Actinomycetota</taxon>
        <taxon>Actinomycetes</taxon>
        <taxon>Micrococcales</taxon>
        <taxon>Microbacteriaceae</taxon>
        <taxon>Mycetocola</taxon>
    </lineage>
</organism>
<dbReference type="AlphaFoldDB" id="A0A1R4IQ40"/>
<evidence type="ECO:0000259" key="4">
    <source>
        <dbReference type="SMART" id="SM00796"/>
    </source>
</evidence>
<evidence type="ECO:0000256" key="1">
    <source>
        <dbReference type="ARBA" id="ARBA00022741"/>
    </source>
</evidence>
<dbReference type="PANTHER" id="PTHR34698:SF2">
    <property type="entry name" value="5-OXOPROLINASE SUBUNIT B"/>
    <property type="match status" value="1"/>
</dbReference>
<dbReference type="EMBL" id="FUKR01000018">
    <property type="protein sequence ID" value="SJN21715.1"/>
    <property type="molecule type" value="Genomic_DNA"/>
</dbReference>
<dbReference type="InterPro" id="IPR029000">
    <property type="entry name" value="Cyclophilin-like_dom_sf"/>
</dbReference>
<dbReference type="Gene3D" id="2.40.100.10">
    <property type="entry name" value="Cyclophilin-like"/>
    <property type="match status" value="1"/>
</dbReference>
<dbReference type="Pfam" id="PF02682">
    <property type="entry name" value="CT_C_D"/>
    <property type="match status" value="1"/>
</dbReference>
<name>A0A1R4IQ40_9MICO</name>
<dbReference type="SUPFAM" id="SSF160467">
    <property type="entry name" value="PH0987 N-terminal domain-like"/>
    <property type="match status" value="1"/>
</dbReference>
<accession>A0A1R4IQ40</accession>
<proteinExistence type="predicted"/>
<evidence type="ECO:0000313" key="5">
    <source>
        <dbReference type="EMBL" id="SJN21715.1"/>
    </source>
</evidence>